<protein>
    <recommendedName>
        <fullName evidence="3">PrgI family protein</fullName>
    </recommendedName>
</protein>
<comment type="caution">
    <text evidence="1">The sequence shown here is derived from an EMBL/GenBank/DDBJ whole genome shotgun (WGS) entry which is preliminary data.</text>
</comment>
<keyword evidence="2" id="KW-1185">Reference proteome</keyword>
<organism evidence="1 2">
    <name type="scientific">Actinospica acidithermotolerans</name>
    <dbReference type="NCBI Taxonomy" id="2828514"/>
    <lineage>
        <taxon>Bacteria</taxon>
        <taxon>Bacillati</taxon>
        <taxon>Actinomycetota</taxon>
        <taxon>Actinomycetes</taxon>
        <taxon>Catenulisporales</taxon>
        <taxon>Actinospicaceae</taxon>
        <taxon>Actinospica</taxon>
    </lineage>
</organism>
<reference evidence="1" key="1">
    <citation type="submission" date="2021-04" db="EMBL/GenBank/DDBJ databases">
        <title>Genome based classification of Actinospica acidithermotolerans sp. nov., an actinobacterium isolated from an Indonesian hot spring.</title>
        <authorList>
            <person name="Kusuma A.B."/>
            <person name="Putra K.E."/>
            <person name="Nafisah S."/>
            <person name="Loh J."/>
            <person name="Nouioui I."/>
            <person name="Goodfellow M."/>
        </authorList>
    </citation>
    <scope>NUCLEOTIDE SEQUENCE</scope>
    <source>
        <strain evidence="1">MGRD01-02</strain>
    </source>
</reference>
<proteinExistence type="predicted"/>
<dbReference type="RefSeq" id="WP_212519896.1">
    <property type="nucleotide sequence ID" value="NZ_JAGSOH010000065.1"/>
</dbReference>
<dbReference type="EMBL" id="JAGSOH010000065">
    <property type="protein sequence ID" value="MBR7828760.1"/>
    <property type="molecule type" value="Genomic_DNA"/>
</dbReference>
<dbReference type="AlphaFoldDB" id="A0A941EE36"/>
<dbReference type="Proteomes" id="UP000676325">
    <property type="component" value="Unassembled WGS sequence"/>
</dbReference>
<gene>
    <name evidence="1" type="ORF">KDK95_20800</name>
</gene>
<accession>A0A941EE36</accession>
<name>A0A941EE36_9ACTN</name>
<evidence type="ECO:0000313" key="2">
    <source>
        <dbReference type="Proteomes" id="UP000676325"/>
    </source>
</evidence>
<evidence type="ECO:0008006" key="3">
    <source>
        <dbReference type="Google" id="ProtNLM"/>
    </source>
</evidence>
<evidence type="ECO:0000313" key="1">
    <source>
        <dbReference type="EMBL" id="MBR7828760.1"/>
    </source>
</evidence>
<sequence>MSENEPLLGRSYTRARRFPLVIGKLPGGGRILGGPYTMTQVGVMVGAIVVLRVAAPIWAHLSYGDALVYIAVPYGLGYLVRRARFEGREPLRAGAGALTAIGAPPAGRLRGRAWREPAPDLLRADAFTIEEGPR</sequence>